<dbReference type="Proteomes" id="UP000182101">
    <property type="component" value="Plasmid pAMCP48-600"/>
</dbReference>
<sequence length="477" mass="54377">MNISKIALNCAVSRTPDYDFLSIAKSAFAHRFSHLKSGCPNNDDIQQVFLLQDVIDISPLIENVKDSRLDEISQIEQHLVATLALLSKQLENEFPDSTAHVPIFKNLFKQIFDDDLHDIQPLKERMSGLYQNAIDAERPDIQSTLIDTMLYLSWYEQGRESNTLYNCGNPLLLCKGFLQEKYAAFQKQCNDVIGLSASPSKMKDLFHEACGAKSGSQEDLPYLIKQERPLRFSERFTGSFNFHLNECRKSIPSELYSQLNAVLKVISSPHGFTLRDLWTGPFYTPWMSINRRVAEYELSLFLQRNYRALKSLRTIKHGLFCVMIQSQSKNASAPTSRPYGDDLTVETAIALTQLTYNWDSQFTKLVKEHFEPLMDGMELSLHLARYAHYMCEHEEIDEIDEIDSVQNRLSSQAEEVWGFICAPEAEFAIGDMLKQGEITGFCDHAAACYLVKESDHDDANGYRRLVIKFENAVAATV</sequence>
<geneLocation type="plasmid" evidence="2">
    <name>pamcp48-600</name>
</geneLocation>
<evidence type="ECO:0000313" key="2">
    <source>
        <dbReference type="Proteomes" id="UP000182101"/>
    </source>
</evidence>
<dbReference type="RefSeq" id="WP_071960912.1">
    <property type="nucleotide sequence ID" value="NZ_CP018025.1"/>
</dbReference>
<dbReference type="EMBL" id="CP018025">
    <property type="protein sequence ID" value="APD92298.1"/>
    <property type="molecule type" value="Genomic_DNA"/>
</dbReference>
<organism evidence="1 2">
    <name type="scientific">Alteromonas mediterranea</name>
    <dbReference type="NCBI Taxonomy" id="314275"/>
    <lineage>
        <taxon>Bacteria</taxon>
        <taxon>Pseudomonadati</taxon>
        <taxon>Pseudomonadota</taxon>
        <taxon>Gammaproteobacteria</taxon>
        <taxon>Alteromonadales</taxon>
        <taxon>Alteromonadaceae</taxon>
        <taxon>Alteromonas/Salinimonas group</taxon>
        <taxon>Alteromonas</taxon>
    </lineage>
</organism>
<name>A0AAC9NTJ3_9ALTE</name>
<dbReference type="AlphaFoldDB" id="A0AAC9NTJ3"/>
<keyword evidence="1" id="KW-0614">Plasmid</keyword>
<protein>
    <submittedName>
        <fullName evidence="1">Uncharacterized protein</fullName>
    </submittedName>
</protein>
<reference evidence="1 2" key="1">
    <citation type="submission" date="2016-11" db="EMBL/GenBank/DDBJ databases">
        <title>Networking in microbes: conjugative elements and plasmids in the genus Alteromonas.</title>
        <authorList>
            <person name="Lopez-Perez M."/>
            <person name="Ramon-Marco N."/>
            <person name="Rodriguez-Valera F."/>
        </authorList>
    </citation>
    <scope>NUCLEOTIDE SEQUENCE [LARGE SCALE GENOMIC DNA]</scope>
    <source>
        <strain evidence="1 2">CP48</strain>
        <plasmid evidence="2">pamcp48-600</plasmid>
    </source>
</reference>
<gene>
    <name evidence="1" type="ORF">BM524_20545</name>
</gene>
<evidence type="ECO:0000313" key="1">
    <source>
        <dbReference type="EMBL" id="APD92298.1"/>
    </source>
</evidence>
<accession>A0AAC9NTJ3</accession>
<proteinExistence type="predicted"/>